<dbReference type="InterPro" id="IPR044925">
    <property type="entry name" value="His-Me_finger_sf"/>
</dbReference>
<protein>
    <recommendedName>
        <fullName evidence="1">Zinc-binding loop region of homing endonuclease domain-containing protein</fullName>
    </recommendedName>
</protein>
<dbReference type="GO" id="GO:0004519">
    <property type="term" value="F:endonuclease activity"/>
    <property type="evidence" value="ECO:0007669"/>
    <property type="project" value="InterPro"/>
</dbReference>
<accession>A0A813RRY4</accession>
<gene>
    <name evidence="2" type="ORF">IZO911_LOCUS6063</name>
    <name evidence="3" type="ORF">VCS650_LOCUS5756</name>
</gene>
<evidence type="ECO:0000313" key="2">
    <source>
        <dbReference type="EMBL" id="CAF0784962.1"/>
    </source>
</evidence>
<name>A0A813RRY4_9BILA</name>
<dbReference type="Proteomes" id="UP000663860">
    <property type="component" value="Unassembled WGS sequence"/>
</dbReference>
<dbReference type="Proteomes" id="UP000663891">
    <property type="component" value="Unassembled WGS sequence"/>
</dbReference>
<dbReference type="EMBL" id="CAJNON010000034">
    <property type="protein sequence ID" value="CAF0833873.1"/>
    <property type="molecule type" value="Genomic_DNA"/>
</dbReference>
<dbReference type="AlphaFoldDB" id="A0A813RRY4"/>
<dbReference type="Pfam" id="PF05551">
    <property type="entry name" value="zf-His_Me_endon"/>
    <property type="match status" value="1"/>
</dbReference>
<feature type="domain" description="Zinc-binding loop region of homing endonuclease" evidence="1">
    <location>
        <begin position="124"/>
        <end position="212"/>
    </location>
</feature>
<dbReference type="EMBL" id="CAJNOE010000037">
    <property type="protein sequence ID" value="CAF0784962.1"/>
    <property type="molecule type" value="Genomic_DNA"/>
</dbReference>
<organism evidence="2 4">
    <name type="scientific">Adineta steineri</name>
    <dbReference type="NCBI Taxonomy" id="433720"/>
    <lineage>
        <taxon>Eukaryota</taxon>
        <taxon>Metazoa</taxon>
        <taxon>Spiralia</taxon>
        <taxon>Gnathifera</taxon>
        <taxon>Rotifera</taxon>
        <taxon>Eurotatoria</taxon>
        <taxon>Bdelloidea</taxon>
        <taxon>Adinetida</taxon>
        <taxon>Adinetidae</taxon>
        <taxon>Adineta</taxon>
    </lineage>
</organism>
<proteinExistence type="predicted"/>
<evidence type="ECO:0000259" key="1">
    <source>
        <dbReference type="Pfam" id="PF05551"/>
    </source>
</evidence>
<evidence type="ECO:0000313" key="3">
    <source>
        <dbReference type="EMBL" id="CAF0833873.1"/>
    </source>
</evidence>
<sequence length="242" mass="28203">MARTNNPQEFLNSLELGQVSDLVSDIFVRYSYTNLVNDDHFKSLSITMEQLVTMKNARGEQHPDGAFLKRWIECKIREKFVNQEQDNHPHIIIHRHGITWPLKVRERFEDFCVSKNEKKIKKINFLNIYCHHIILRLIVGRSGRQLPLLAAKKNHEEASHLCDTTGCLREEHLCIEKREINRSRIGCGGIVLTIFRNIAGECCIFQVNPCEHGIQHPDANGDYLRYSCRKIQVVCREQRKSV</sequence>
<dbReference type="InterPro" id="IPR008704">
    <property type="entry name" value="Endonuclease_Zinc-binding_loop"/>
</dbReference>
<dbReference type="InterPro" id="IPR044930">
    <property type="entry name" value="Homing_endonuclease_His-Me"/>
</dbReference>
<dbReference type="OrthoDB" id="10128368at2759"/>
<reference evidence="2" key="1">
    <citation type="submission" date="2021-02" db="EMBL/GenBank/DDBJ databases">
        <authorList>
            <person name="Nowell W R."/>
        </authorList>
    </citation>
    <scope>NUCLEOTIDE SEQUENCE</scope>
</reference>
<dbReference type="SUPFAM" id="SSF54060">
    <property type="entry name" value="His-Me finger endonucleases"/>
    <property type="match status" value="1"/>
</dbReference>
<comment type="caution">
    <text evidence="2">The sequence shown here is derived from an EMBL/GenBank/DDBJ whole genome shotgun (WGS) entry which is preliminary data.</text>
</comment>
<evidence type="ECO:0000313" key="4">
    <source>
        <dbReference type="Proteomes" id="UP000663860"/>
    </source>
</evidence>
<dbReference type="Gene3D" id="3.90.75.10">
    <property type="entry name" value="Homing Intron 3 (I-ppo) Encoded Endonuclease, Chain A"/>
    <property type="match status" value="1"/>
</dbReference>